<keyword evidence="1" id="KW-1133">Transmembrane helix</keyword>
<name>A0ABY4SUC1_9ENTR</name>
<keyword evidence="1" id="KW-0472">Membrane</keyword>
<proteinExistence type="predicted"/>
<sequence length="145" mass="16844">MIYIEEIKTFIQQHMILCAIWIVLLVLVISTSINNWIFRNSEIKSNKAVLLINKKNAIVIDIRNKDDYKSGHIINSLHILISDIKNNNIYKLKKFKKSPLIIVHDNNIIAHSVRRNLCKLKFEEVYVLHGGIIGWKTGNFPVLLK</sequence>
<dbReference type="PROSITE" id="PS50206">
    <property type="entry name" value="RHODANESE_3"/>
    <property type="match status" value="1"/>
</dbReference>
<evidence type="ECO:0000313" key="4">
    <source>
        <dbReference type="Proteomes" id="UP001056834"/>
    </source>
</evidence>
<protein>
    <submittedName>
        <fullName evidence="3">Rhodanese-like domain-containing protein</fullName>
    </submittedName>
</protein>
<keyword evidence="4" id="KW-1185">Reference proteome</keyword>
<gene>
    <name evidence="3" type="ORF">M9405_02970</name>
</gene>
<dbReference type="InterPro" id="IPR036873">
    <property type="entry name" value="Rhodanese-like_dom_sf"/>
</dbReference>
<dbReference type="InterPro" id="IPR001763">
    <property type="entry name" value="Rhodanese-like_dom"/>
</dbReference>
<dbReference type="Proteomes" id="UP001056834">
    <property type="component" value="Chromosome"/>
</dbReference>
<dbReference type="Gene3D" id="3.40.250.10">
    <property type="entry name" value="Rhodanese-like domain"/>
    <property type="match status" value="1"/>
</dbReference>
<feature type="transmembrane region" description="Helical" evidence="1">
    <location>
        <begin position="14"/>
        <end position="37"/>
    </location>
</feature>
<keyword evidence="1" id="KW-0812">Transmembrane</keyword>
<evidence type="ECO:0000256" key="1">
    <source>
        <dbReference type="SAM" id="Phobius"/>
    </source>
</evidence>
<organism evidence="3 4">
    <name type="scientific">Candidatus Blochmannia ocreatus</name>
    <name type="common">nom. nud.</name>
    <dbReference type="NCBI Taxonomy" id="251538"/>
    <lineage>
        <taxon>Bacteria</taxon>
        <taxon>Pseudomonadati</taxon>
        <taxon>Pseudomonadota</taxon>
        <taxon>Gammaproteobacteria</taxon>
        <taxon>Enterobacterales</taxon>
        <taxon>Enterobacteriaceae</taxon>
        <taxon>ant endosymbionts</taxon>
        <taxon>Candidatus Blochmanniella</taxon>
    </lineage>
</organism>
<dbReference type="SMART" id="SM00450">
    <property type="entry name" value="RHOD"/>
    <property type="match status" value="1"/>
</dbReference>
<dbReference type="Pfam" id="PF00581">
    <property type="entry name" value="Rhodanese"/>
    <property type="match status" value="1"/>
</dbReference>
<dbReference type="RefSeq" id="WP_250223204.1">
    <property type="nucleotide sequence ID" value="NZ_CP097762.1"/>
</dbReference>
<feature type="domain" description="Rhodanese" evidence="2">
    <location>
        <begin position="53"/>
        <end position="144"/>
    </location>
</feature>
<accession>A0ABY4SUC1</accession>
<dbReference type="EMBL" id="CP097762">
    <property type="protein sequence ID" value="URJ25073.1"/>
    <property type="molecule type" value="Genomic_DNA"/>
</dbReference>
<dbReference type="SUPFAM" id="SSF52821">
    <property type="entry name" value="Rhodanese/Cell cycle control phosphatase"/>
    <property type="match status" value="1"/>
</dbReference>
<evidence type="ECO:0000259" key="2">
    <source>
        <dbReference type="PROSITE" id="PS50206"/>
    </source>
</evidence>
<reference evidence="3" key="1">
    <citation type="submission" date="2022-05" db="EMBL/GenBank/DDBJ databases">
        <title>Impact of host demography and evolutionary history on endosymbiont molecular evolution: a test in carpenter ants (Genus Camponotus) and their Blochmannia endosymbionts.</title>
        <authorList>
            <person name="Manthey J.D."/>
            <person name="Giron J.C."/>
            <person name="Hruska J.P."/>
        </authorList>
    </citation>
    <scope>NUCLEOTIDE SEQUENCE</scope>
    <source>
        <strain evidence="3">C-006</strain>
    </source>
</reference>
<dbReference type="CDD" id="cd00158">
    <property type="entry name" value="RHOD"/>
    <property type="match status" value="1"/>
</dbReference>
<evidence type="ECO:0000313" key="3">
    <source>
        <dbReference type="EMBL" id="URJ25073.1"/>
    </source>
</evidence>